<evidence type="ECO:0000313" key="1">
    <source>
        <dbReference type="EMBL" id="PIS38854.1"/>
    </source>
</evidence>
<dbReference type="EMBL" id="PEYE01000027">
    <property type="protein sequence ID" value="PIS38854.1"/>
    <property type="molecule type" value="Genomic_DNA"/>
</dbReference>
<comment type="caution">
    <text evidence="1">The sequence shown here is derived from an EMBL/GenBank/DDBJ whole genome shotgun (WGS) entry which is preliminary data.</text>
</comment>
<dbReference type="Proteomes" id="UP000229390">
    <property type="component" value="Unassembled WGS sequence"/>
</dbReference>
<protein>
    <submittedName>
        <fullName evidence="1">Uncharacterized protein</fullName>
    </submittedName>
</protein>
<reference evidence="2" key="1">
    <citation type="submission" date="2017-09" db="EMBL/GenBank/DDBJ databases">
        <title>Depth-based differentiation of microbial function through sediment-hosted aquifers and enrichment of novel symbionts in the deep terrestrial subsurface.</title>
        <authorList>
            <person name="Probst A.J."/>
            <person name="Ladd B."/>
            <person name="Jarett J.K."/>
            <person name="Geller-Mcgrath D.E."/>
            <person name="Sieber C.M.K."/>
            <person name="Emerson J.B."/>
            <person name="Anantharaman K."/>
            <person name="Thomas B.C."/>
            <person name="Malmstrom R."/>
            <person name="Stieglmeier M."/>
            <person name="Klingl A."/>
            <person name="Woyke T."/>
            <person name="Ryan C.M."/>
            <person name="Banfield J.F."/>
        </authorList>
    </citation>
    <scope>NUCLEOTIDE SEQUENCE [LARGE SCALE GENOMIC DNA]</scope>
</reference>
<name>A0A2M6T0Z7_9BACT</name>
<accession>A0A2M6T0Z7</accession>
<dbReference type="AlphaFoldDB" id="A0A2M6T0Z7"/>
<gene>
    <name evidence="1" type="ORF">COT34_01570</name>
</gene>
<organism evidence="1 2">
    <name type="scientific">Candidatus Nealsonbacteria bacterium CG08_land_8_20_14_0_20_43_11</name>
    <dbReference type="NCBI Taxonomy" id="1974706"/>
    <lineage>
        <taxon>Bacteria</taxon>
        <taxon>Candidatus Nealsoniibacteriota</taxon>
    </lineage>
</organism>
<sequence>MVIRDKFGKFIKGSKSWNKGTIGICKPNKTSFKLGHTWPKYIEKKRITNLYRCSPNLQSSEIAYILGVLKGDGFV</sequence>
<proteinExistence type="predicted"/>
<evidence type="ECO:0000313" key="2">
    <source>
        <dbReference type="Proteomes" id="UP000229390"/>
    </source>
</evidence>